<evidence type="ECO:0000313" key="2">
    <source>
        <dbReference type="Proteomes" id="UP000605846"/>
    </source>
</evidence>
<protein>
    <submittedName>
        <fullName evidence="1">Uncharacterized protein</fullName>
    </submittedName>
</protein>
<proteinExistence type="predicted"/>
<dbReference type="AlphaFoldDB" id="A0A8H7ERE7"/>
<evidence type="ECO:0000313" key="1">
    <source>
        <dbReference type="EMBL" id="KAF7727224.1"/>
    </source>
</evidence>
<reference evidence="1" key="1">
    <citation type="submission" date="2020-01" db="EMBL/GenBank/DDBJ databases">
        <title>Genome Sequencing of Three Apophysomyces-Like Fungal Strains Confirms a Novel Fungal Genus in the Mucoromycota with divergent Burkholderia-like Endosymbiotic Bacteria.</title>
        <authorList>
            <person name="Stajich J.E."/>
            <person name="Macias A.M."/>
            <person name="Carter-House D."/>
            <person name="Lovett B."/>
            <person name="Kasson L.R."/>
            <person name="Berry K."/>
            <person name="Grigoriev I."/>
            <person name="Chang Y."/>
            <person name="Spatafora J."/>
            <person name="Kasson M.T."/>
        </authorList>
    </citation>
    <scope>NUCLEOTIDE SEQUENCE</scope>
    <source>
        <strain evidence="1">NRRL A-21654</strain>
    </source>
</reference>
<dbReference type="OrthoDB" id="2124108at2759"/>
<dbReference type="Proteomes" id="UP000605846">
    <property type="component" value="Unassembled WGS sequence"/>
</dbReference>
<gene>
    <name evidence="1" type="ORF">EC973_007922</name>
</gene>
<organism evidence="1 2">
    <name type="scientific">Apophysomyces ossiformis</name>
    <dbReference type="NCBI Taxonomy" id="679940"/>
    <lineage>
        <taxon>Eukaryota</taxon>
        <taxon>Fungi</taxon>
        <taxon>Fungi incertae sedis</taxon>
        <taxon>Mucoromycota</taxon>
        <taxon>Mucoromycotina</taxon>
        <taxon>Mucoromycetes</taxon>
        <taxon>Mucorales</taxon>
        <taxon>Mucorineae</taxon>
        <taxon>Mucoraceae</taxon>
        <taxon>Apophysomyces</taxon>
    </lineage>
</organism>
<keyword evidence="2" id="KW-1185">Reference proteome</keyword>
<comment type="caution">
    <text evidence="1">The sequence shown here is derived from an EMBL/GenBank/DDBJ whole genome shotgun (WGS) entry which is preliminary data.</text>
</comment>
<name>A0A8H7ERE7_9FUNG</name>
<dbReference type="EMBL" id="JABAYA010000062">
    <property type="protein sequence ID" value="KAF7727224.1"/>
    <property type="molecule type" value="Genomic_DNA"/>
</dbReference>
<sequence>MADDDLTLAFDFDDDVFLDTEKKKREPQQTIDYTAKQETEGASTWFHSAKDFETLMLERHGPNQIKNAIEHDYLYKRYDRALENALAYIRVAETNAACKISNTREMSEIAAHCAARTGKLDPTLELGTLLLKGRFYPICKRWADAMTAFVEYNKHRKLDYAVWNRMGQLVMEASEEDIRRHLAQLCMNSALRIMTCSRWNQSAEFARVRFVKEKEKLEAACRSIHGDPGQFVIWMERNQPGLEMFRREDLDWIYREYTQKQEEQEEEDDTRAVRDL</sequence>
<accession>A0A8H7ERE7</accession>